<name>A0A8H5H272_9AGAR</name>
<dbReference type="SUPFAM" id="SSF90123">
    <property type="entry name" value="ABC transporter transmembrane region"/>
    <property type="match status" value="2"/>
</dbReference>
<sequence>MSMAYGDLTERSYLGAIQCSTKDWLLSASWSDTRVYSAYAAIASVLLLLIHLTALISRDGPSESQQKPGNAPNPRSLSSPLVRLFLVILLVGISVQAPRHCSSPSPILLPDYFTSLTLVYVALLALFSLSSAYRITTVVHYHIQVLLLIILAVYTYRDIVPLFTYTSSPQDSCEGWLLWVKVSFLVLASIAVPLLASRECFTPDPNPEQKASFALLITYSFLDNVIHLASRSLQLEVAKLPPLADYDDAKTLKAETFPYLDVFSGANKTRHIFFGLMVIYRWEFLTLAAMSIIEIAAGFAGPIGINRLLNYIENDRQDVVMRPWFWILLLFVGSVSRSLASQWYEFIATRTVVRTEAMITQLIFEHSLRIRPTDSMPDDSKTSSTMSQETSPSRPEDSSSHSTNIIGRINNLVTTDLANAVVARDFLRLIVKMPIEIVLCVVFLYIILGWSAFVGLAMILLCFPIPGWIGNQVHGVQTELMNKTDSRVNSIVEALNLLRMIKLFGWERKMSEKIDQKREEELGWLWKRELMDLSINCVNFVIPIFTLLATYFTYTVIMKEELTASKVFSTITVIDMFREQLYTILASITSTVSGKVSLDRINDFLHKSELLDIYSNDAIQSLHAPQDVIGIKQATFSWSTRPASVQNDFSLTVNDELVFHQGGINLIIGPTGSGKTSLLMALLGEMNFIPSSSQSWFSLPRTGGVAYAAQESWIQNDTIKNNILFGSPDDVSRYRKVIYQCGLEHDLNLFEAGDSTEVGPKGVTLSGGQKARITLARAVYSSAEILLLDDQLASLDVHTAKWIVDKCLRGDLIRGRTVLLVTHNVALAGPIADFVVSVGSDGRVVGRKSVKEAIVQDKALQLEAKKDEEMLARANEDIDAESRLPGTAKSNDSETGKLVIAEEKESGHVSWSAIFMYFNALAGNHRIFFNGCFVVTMMISNLAINTQTYYLGYWASQYEDRPASQVPVFFNLGILAVILFCAVFFHVICRIIFFKGSLRASRSLHHHLLESVFGTTLRWLDTTPLSRVLTRATTDISTIDGPLHKVLFGLWNTISFTFIRFFAIIIISPIFFIPAGVLIIIGCWISQIYMTAQLGIKREMENRRALVLAHFGAAISGLVSIRAYSASTSFTNSSLDLINDYTRSARPFHGLTCWVTVRLDLLSALFSTALAVYLVYFPNSSYLNLDASLTGFSLNMGIGFSMLTLWLVQSVNDFEVQSSSVERIRHYTRIEQEPAPIASGKPPAYWPASGTLRVEHLSAKYSENGKEVLHDLTFEVKGGERIGVVGRTGSGKSSLSLSLLRAIITSGEVYYDGIKTSSINLDALRANITIVPQIPELLSGTVRYNLDPFNQHDDATLNDALKASGLHALQDQEDVGENETNVSVSAATTITTAEARVTLDTHISSGGTNLSVGQRQFLALARAIVRGSKLLILDEATSAIDYKTDAIIQRYLRTELGDDVTLIAIAHRLQTIMDADKIMVLEDGHIVEFDSPRNLMSDKNSKLRMLVDESEDRDELLAMI</sequence>
<feature type="transmembrane region" description="Helical" evidence="10">
    <location>
        <begin position="36"/>
        <end position="56"/>
    </location>
</feature>
<evidence type="ECO:0000259" key="12">
    <source>
        <dbReference type="PROSITE" id="PS50929"/>
    </source>
</evidence>
<feature type="transmembrane region" description="Helical" evidence="10">
    <location>
        <begin position="968"/>
        <end position="993"/>
    </location>
</feature>
<dbReference type="SMART" id="SM00382">
    <property type="entry name" value="AAA"/>
    <property type="match status" value="2"/>
</dbReference>
<dbReference type="InterPro" id="IPR017871">
    <property type="entry name" value="ABC_transporter-like_CS"/>
</dbReference>
<evidence type="ECO:0000256" key="8">
    <source>
        <dbReference type="ARBA" id="ARBA00023136"/>
    </source>
</evidence>
<comment type="caution">
    <text evidence="13">The sequence shown here is derived from an EMBL/GenBank/DDBJ whole genome shotgun (WGS) entry which is preliminary data.</text>
</comment>
<feature type="domain" description="ABC transmembrane type-1" evidence="12">
    <location>
        <begin position="285"/>
        <end position="593"/>
    </location>
</feature>
<dbReference type="InterPro" id="IPR036640">
    <property type="entry name" value="ABC1_TM_sf"/>
</dbReference>
<gene>
    <name evidence="13" type="ORF">D9758_000106</name>
</gene>
<organism evidence="13 14">
    <name type="scientific">Tetrapyrgos nigripes</name>
    <dbReference type="NCBI Taxonomy" id="182062"/>
    <lineage>
        <taxon>Eukaryota</taxon>
        <taxon>Fungi</taxon>
        <taxon>Dikarya</taxon>
        <taxon>Basidiomycota</taxon>
        <taxon>Agaricomycotina</taxon>
        <taxon>Agaricomycetes</taxon>
        <taxon>Agaricomycetidae</taxon>
        <taxon>Agaricales</taxon>
        <taxon>Marasmiineae</taxon>
        <taxon>Marasmiaceae</taxon>
        <taxon>Tetrapyrgos</taxon>
    </lineage>
</organism>
<dbReference type="PROSITE" id="PS50893">
    <property type="entry name" value="ABC_TRANSPORTER_2"/>
    <property type="match status" value="2"/>
</dbReference>
<dbReference type="GO" id="GO:0016020">
    <property type="term" value="C:membrane"/>
    <property type="evidence" value="ECO:0007669"/>
    <property type="project" value="UniProtKB-SubCell"/>
</dbReference>
<keyword evidence="6" id="KW-0067">ATP-binding</keyword>
<feature type="transmembrane region" description="Helical" evidence="10">
    <location>
        <begin position="437"/>
        <end position="461"/>
    </location>
</feature>
<evidence type="ECO:0000256" key="4">
    <source>
        <dbReference type="ARBA" id="ARBA00022737"/>
    </source>
</evidence>
<dbReference type="Gene3D" id="1.20.1560.10">
    <property type="entry name" value="ABC transporter type 1, transmembrane domain"/>
    <property type="match status" value="2"/>
</dbReference>
<dbReference type="PANTHER" id="PTHR24223:SF356">
    <property type="entry name" value="ATP-BINDING CASSETTE TRANSPORTER ABC4"/>
    <property type="match status" value="1"/>
</dbReference>
<dbReference type="GO" id="GO:0005524">
    <property type="term" value="F:ATP binding"/>
    <property type="evidence" value="ECO:0007669"/>
    <property type="project" value="UniProtKB-KW"/>
</dbReference>
<keyword evidence="5" id="KW-0547">Nucleotide-binding</keyword>
<dbReference type="Pfam" id="PF00664">
    <property type="entry name" value="ABC_membrane"/>
    <property type="match status" value="2"/>
</dbReference>
<evidence type="ECO:0000256" key="7">
    <source>
        <dbReference type="ARBA" id="ARBA00022989"/>
    </source>
</evidence>
<dbReference type="InterPro" id="IPR011527">
    <property type="entry name" value="ABC1_TM_dom"/>
</dbReference>
<keyword evidence="7 10" id="KW-1133">Transmembrane helix</keyword>
<evidence type="ECO:0000256" key="10">
    <source>
        <dbReference type="SAM" id="Phobius"/>
    </source>
</evidence>
<dbReference type="CDD" id="cd18596">
    <property type="entry name" value="ABC_6TM_VMR1_D1_like"/>
    <property type="match status" value="1"/>
</dbReference>
<comment type="subcellular location">
    <subcellularLocation>
        <location evidence="1">Membrane</location>
        <topology evidence="1">Multi-pass membrane protein</topology>
    </subcellularLocation>
</comment>
<dbReference type="FunFam" id="1.20.1560.10:FF:000013">
    <property type="entry name" value="ABC transporter C family member 2"/>
    <property type="match status" value="1"/>
</dbReference>
<feature type="transmembrane region" description="Helical" evidence="10">
    <location>
        <begin position="176"/>
        <end position="196"/>
    </location>
</feature>
<feature type="transmembrane region" description="Helical" evidence="10">
    <location>
        <begin position="533"/>
        <end position="557"/>
    </location>
</feature>
<evidence type="ECO:0000313" key="14">
    <source>
        <dbReference type="Proteomes" id="UP000559256"/>
    </source>
</evidence>
<feature type="transmembrane region" description="Helical" evidence="10">
    <location>
        <begin position="107"/>
        <end position="127"/>
    </location>
</feature>
<dbReference type="GO" id="GO:0016887">
    <property type="term" value="F:ATP hydrolysis activity"/>
    <property type="evidence" value="ECO:0007669"/>
    <property type="project" value="InterPro"/>
</dbReference>
<dbReference type="InterPro" id="IPR050173">
    <property type="entry name" value="ABC_transporter_C-like"/>
</dbReference>
<keyword evidence="8 10" id="KW-0472">Membrane</keyword>
<dbReference type="PROSITE" id="PS00211">
    <property type="entry name" value="ABC_TRANSPORTER_1"/>
    <property type="match status" value="1"/>
</dbReference>
<dbReference type="Proteomes" id="UP000559256">
    <property type="component" value="Unassembled WGS sequence"/>
</dbReference>
<dbReference type="GO" id="GO:0140359">
    <property type="term" value="F:ABC-type transporter activity"/>
    <property type="evidence" value="ECO:0007669"/>
    <property type="project" value="InterPro"/>
</dbReference>
<evidence type="ECO:0000256" key="5">
    <source>
        <dbReference type="ARBA" id="ARBA00022741"/>
    </source>
</evidence>
<evidence type="ECO:0008006" key="15">
    <source>
        <dbReference type="Google" id="ProtNLM"/>
    </source>
</evidence>
<keyword evidence="14" id="KW-1185">Reference proteome</keyword>
<dbReference type="EMBL" id="JAACJM010000001">
    <property type="protein sequence ID" value="KAF5375060.1"/>
    <property type="molecule type" value="Genomic_DNA"/>
</dbReference>
<accession>A0A8H5H272</accession>
<feature type="transmembrane region" description="Helical" evidence="10">
    <location>
        <begin position="284"/>
        <end position="303"/>
    </location>
</feature>
<feature type="transmembrane region" description="Helical" evidence="10">
    <location>
        <begin position="1161"/>
        <end position="1177"/>
    </location>
</feature>
<evidence type="ECO:0000256" key="3">
    <source>
        <dbReference type="ARBA" id="ARBA00022692"/>
    </source>
</evidence>
<keyword evidence="2" id="KW-0813">Transport</keyword>
<evidence type="ECO:0000259" key="11">
    <source>
        <dbReference type="PROSITE" id="PS50893"/>
    </source>
</evidence>
<evidence type="ECO:0000256" key="1">
    <source>
        <dbReference type="ARBA" id="ARBA00004141"/>
    </source>
</evidence>
<dbReference type="PANTHER" id="PTHR24223">
    <property type="entry name" value="ATP-BINDING CASSETTE SUB-FAMILY C"/>
    <property type="match status" value="1"/>
</dbReference>
<dbReference type="SUPFAM" id="SSF52540">
    <property type="entry name" value="P-loop containing nucleoside triphosphate hydrolases"/>
    <property type="match status" value="2"/>
</dbReference>
<feature type="transmembrane region" description="Helical" evidence="10">
    <location>
        <begin position="139"/>
        <end position="156"/>
    </location>
</feature>
<dbReference type="CDD" id="cd03250">
    <property type="entry name" value="ABCC_MRP_domain1"/>
    <property type="match status" value="1"/>
</dbReference>
<feature type="domain" description="ABC transporter" evidence="11">
    <location>
        <begin position="1252"/>
        <end position="1508"/>
    </location>
</feature>
<dbReference type="Pfam" id="PF00005">
    <property type="entry name" value="ABC_tran"/>
    <property type="match status" value="2"/>
</dbReference>
<feature type="region of interest" description="Disordered" evidence="9">
    <location>
        <begin position="373"/>
        <end position="403"/>
    </location>
</feature>
<protein>
    <recommendedName>
        <fullName evidence="15">P-loop containing nucleoside triphosphate hydrolase protein</fullName>
    </recommendedName>
</protein>
<evidence type="ECO:0000313" key="13">
    <source>
        <dbReference type="EMBL" id="KAF5375060.1"/>
    </source>
</evidence>
<keyword evidence="4" id="KW-0677">Repeat</keyword>
<feature type="transmembrane region" description="Helical" evidence="10">
    <location>
        <begin position="1073"/>
        <end position="1092"/>
    </location>
</feature>
<dbReference type="InterPro" id="IPR027417">
    <property type="entry name" value="P-loop_NTPase"/>
</dbReference>
<feature type="transmembrane region" description="Helical" evidence="10">
    <location>
        <begin position="77"/>
        <end position="95"/>
    </location>
</feature>
<evidence type="ECO:0000256" key="6">
    <source>
        <dbReference type="ARBA" id="ARBA00022840"/>
    </source>
</evidence>
<feature type="domain" description="ABC transporter" evidence="11">
    <location>
        <begin position="631"/>
        <end position="882"/>
    </location>
</feature>
<proteinExistence type="predicted"/>
<keyword evidence="3 10" id="KW-0812">Transmembrane</keyword>
<feature type="transmembrane region" description="Helical" evidence="10">
    <location>
        <begin position="1189"/>
        <end position="1208"/>
    </location>
</feature>
<dbReference type="InterPro" id="IPR003439">
    <property type="entry name" value="ABC_transporter-like_ATP-bd"/>
</dbReference>
<dbReference type="CDD" id="cd03244">
    <property type="entry name" value="ABCC_MRP_domain2"/>
    <property type="match status" value="1"/>
</dbReference>
<dbReference type="CDD" id="cd18604">
    <property type="entry name" value="ABC_6TM_VMR1_D2_like"/>
    <property type="match status" value="1"/>
</dbReference>
<feature type="transmembrane region" description="Helical" evidence="10">
    <location>
        <begin position="323"/>
        <end position="340"/>
    </location>
</feature>
<evidence type="ECO:0000256" key="9">
    <source>
        <dbReference type="SAM" id="MobiDB-lite"/>
    </source>
</evidence>
<dbReference type="PROSITE" id="PS50929">
    <property type="entry name" value="ABC_TM1F"/>
    <property type="match status" value="2"/>
</dbReference>
<dbReference type="FunFam" id="3.40.50.300:FF:000838">
    <property type="entry name" value="ABC multidrug transporter (Eurofung)"/>
    <property type="match status" value="1"/>
</dbReference>
<dbReference type="InterPro" id="IPR003593">
    <property type="entry name" value="AAA+_ATPase"/>
</dbReference>
<feature type="domain" description="ABC transmembrane type-1" evidence="12">
    <location>
        <begin position="934"/>
        <end position="1223"/>
    </location>
</feature>
<feature type="transmembrane region" description="Helical" evidence="10">
    <location>
        <begin position="1104"/>
        <end position="1124"/>
    </location>
</feature>
<feature type="transmembrane region" description="Helical" evidence="10">
    <location>
        <begin position="927"/>
        <end position="948"/>
    </location>
</feature>
<evidence type="ECO:0000256" key="2">
    <source>
        <dbReference type="ARBA" id="ARBA00022448"/>
    </source>
</evidence>
<dbReference type="OrthoDB" id="6500128at2759"/>
<dbReference type="Gene3D" id="3.40.50.300">
    <property type="entry name" value="P-loop containing nucleotide triphosphate hydrolases"/>
    <property type="match status" value="2"/>
</dbReference>
<reference evidence="13 14" key="1">
    <citation type="journal article" date="2020" name="ISME J.">
        <title>Uncovering the hidden diversity of litter-decomposition mechanisms in mushroom-forming fungi.</title>
        <authorList>
            <person name="Floudas D."/>
            <person name="Bentzer J."/>
            <person name="Ahren D."/>
            <person name="Johansson T."/>
            <person name="Persson P."/>
            <person name="Tunlid A."/>
        </authorList>
    </citation>
    <scope>NUCLEOTIDE SEQUENCE [LARGE SCALE GENOMIC DNA]</scope>
    <source>
        <strain evidence="13 14">CBS 291.85</strain>
    </source>
</reference>